<dbReference type="InterPro" id="IPR049470">
    <property type="entry name" value="TRM61_C"/>
</dbReference>
<feature type="region of interest" description="Disordered" evidence="5">
    <location>
        <begin position="1"/>
        <end position="34"/>
    </location>
</feature>
<dbReference type="PROSITE" id="PS51620">
    <property type="entry name" value="SAM_TRM61"/>
    <property type="match status" value="1"/>
</dbReference>
<dbReference type="GO" id="GO:0031515">
    <property type="term" value="C:tRNA (m1A) methyltransferase complex"/>
    <property type="evidence" value="ECO:0007669"/>
    <property type="project" value="InterPro"/>
</dbReference>
<evidence type="ECO:0000313" key="8">
    <source>
        <dbReference type="Proteomes" id="UP000077868"/>
    </source>
</evidence>
<feature type="compositionally biased region" description="Polar residues" evidence="5">
    <location>
        <begin position="1"/>
        <end position="10"/>
    </location>
</feature>
<dbReference type="KEGG" id="ndk:I601_3320"/>
<protein>
    <submittedName>
        <fullName evidence="7">tRNA (Adenine(58)-N(1))-methyltransferase TrmI</fullName>
        <ecNumber evidence="7">2.1.1.220</ecNumber>
    </submittedName>
</protein>
<reference evidence="7 8" key="1">
    <citation type="submission" date="2016-03" db="EMBL/GenBank/DDBJ databases">
        <title>Complete genome sequence of a soil Actinobacterium, Nocardioides dokdonensis FR1436.</title>
        <authorList>
            <person name="Kwon S.-K."/>
            <person name="Kim K."/>
            <person name="Kim J.F."/>
        </authorList>
    </citation>
    <scope>NUCLEOTIDE SEQUENCE [LARGE SCALE GENOMIC DNA]</scope>
    <source>
        <strain evidence="7 8">FR1436</strain>
    </source>
</reference>
<dbReference type="PATRIC" id="fig|1300347.3.peg.3328"/>
<name>A0A1A9GN28_9ACTN</name>
<dbReference type="GO" id="GO:0030488">
    <property type="term" value="P:tRNA methylation"/>
    <property type="evidence" value="ECO:0007669"/>
    <property type="project" value="InterPro"/>
</dbReference>
<keyword evidence="3" id="KW-0949">S-adenosyl-L-methionine</keyword>
<dbReference type="EMBL" id="CP015079">
    <property type="protein sequence ID" value="ANH39727.1"/>
    <property type="molecule type" value="Genomic_DNA"/>
</dbReference>
<evidence type="ECO:0000256" key="4">
    <source>
        <dbReference type="ARBA" id="ARBA00022694"/>
    </source>
</evidence>
<dbReference type="Gene3D" id="3.40.50.150">
    <property type="entry name" value="Vaccinia Virus protein VP39"/>
    <property type="match status" value="1"/>
</dbReference>
<evidence type="ECO:0000313" key="7">
    <source>
        <dbReference type="EMBL" id="ANH39727.1"/>
    </source>
</evidence>
<sequence length="353" mass="37746">MPEQLNQTDLDATAAVETPAETGEQSASEAAAAASAAAYPDVPSEAWSGVHRGPLREGEWVRLTDSKGRKHNFALEAGKKFFSNKGHLSHDDLIGREEGFTLASSAGGEYMVFRPLLSEFVVSMPRGAAVVYPKDAAQIVAMADIFPGARVVEAGVGSGALTCSLLRAVGPWGKVSSFERREEFADVARRNVNQFFGAPEGQSHPAWELTLGDLAEALPASGERCDRIILDMLAPWECLDAAAGALVPGGIVCAYVATTTQLSRFVETVRAHGGFTEPQPWESLVRDWHVEGLAVRPGHKMIGHTAFLVTARRLAPGQKPLRKTRRPAPGAYGPDYSGPRPPGLPVEPTDTEV</sequence>
<dbReference type="InterPro" id="IPR014816">
    <property type="entry name" value="tRNA_MeTrfase_Gcd14"/>
</dbReference>
<evidence type="ECO:0000256" key="1">
    <source>
        <dbReference type="ARBA" id="ARBA00022603"/>
    </source>
</evidence>
<feature type="domain" description="tRNA (adenine(58)-N(1))-methyltransferase catalytic subunit TRM61 C-terminal" evidence="6">
    <location>
        <begin position="122"/>
        <end position="291"/>
    </location>
</feature>
<dbReference type="Gene3D" id="3.10.330.20">
    <property type="match status" value="1"/>
</dbReference>
<gene>
    <name evidence="7" type="primary">trmI</name>
    <name evidence="7" type="ORF">I601_3320</name>
</gene>
<dbReference type="SUPFAM" id="SSF53335">
    <property type="entry name" value="S-adenosyl-L-methionine-dependent methyltransferases"/>
    <property type="match status" value="1"/>
</dbReference>
<dbReference type="STRING" id="1300347.I601_3320"/>
<dbReference type="Pfam" id="PF08704">
    <property type="entry name" value="GCD14"/>
    <property type="match status" value="1"/>
</dbReference>
<dbReference type="FunFam" id="3.40.50.150:FF:000019">
    <property type="entry name" value="tRNA (adenine(58)-N(1))-methyltransferase TrmI"/>
    <property type="match status" value="1"/>
</dbReference>
<feature type="region of interest" description="Disordered" evidence="5">
    <location>
        <begin position="318"/>
        <end position="353"/>
    </location>
</feature>
<keyword evidence="2 7" id="KW-0808">Transferase</keyword>
<evidence type="ECO:0000256" key="3">
    <source>
        <dbReference type="ARBA" id="ARBA00022691"/>
    </source>
</evidence>
<keyword evidence="1 7" id="KW-0489">Methyltransferase</keyword>
<dbReference type="InterPro" id="IPR029063">
    <property type="entry name" value="SAM-dependent_MTases_sf"/>
</dbReference>
<keyword evidence="4" id="KW-0819">tRNA processing</keyword>
<proteinExistence type="predicted"/>
<dbReference type="GO" id="GO:0160107">
    <property type="term" value="F:tRNA (adenine(58)-N1)-methyltransferase activity"/>
    <property type="evidence" value="ECO:0007669"/>
    <property type="project" value="UniProtKB-EC"/>
</dbReference>
<evidence type="ECO:0000256" key="2">
    <source>
        <dbReference type="ARBA" id="ARBA00022679"/>
    </source>
</evidence>
<accession>A0A1A9GN28</accession>
<dbReference type="EC" id="2.1.1.220" evidence="7"/>
<dbReference type="AlphaFoldDB" id="A0A1A9GN28"/>
<keyword evidence="8" id="KW-1185">Reference proteome</keyword>
<evidence type="ECO:0000259" key="6">
    <source>
        <dbReference type="Pfam" id="PF08704"/>
    </source>
</evidence>
<dbReference type="PANTHER" id="PTHR12133">
    <property type="entry name" value="TRNA (ADENINE(58)-N(1))-METHYLTRANSFERASE"/>
    <property type="match status" value="1"/>
</dbReference>
<evidence type="ECO:0000256" key="5">
    <source>
        <dbReference type="SAM" id="MobiDB-lite"/>
    </source>
</evidence>
<dbReference type="CDD" id="cd02440">
    <property type="entry name" value="AdoMet_MTases"/>
    <property type="match status" value="1"/>
</dbReference>
<dbReference type="PANTHER" id="PTHR12133:SF1">
    <property type="entry name" value="TRNA (ADENINE(58)-N(1))-METHYLTRANSFERASE, MITOCHONDRIAL"/>
    <property type="match status" value="1"/>
</dbReference>
<organism evidence="7 8">
    <name type="scientific">Nocardioides dokdonensis FR1436</name>
    <dbReference type="NCBI Taxonomy" id="1300347"/>
    <lineage>
        <taxon>Bacteria</taxon>
        <taxon>Bacillati</taxon>
        <taxon>Actinomycetota</taxon>
        <taxon>Actinomycetes</taxon>
        <taxon>Propionibacteriales</taxon>
        <taxon>Nocardioidaceae</taxon>
        <taxon>Nocardioides</taxon>
    </lineage>
</organism>
<dbReference type="Proteomes" id="UP000077868">
    <property type="component" value="Chromosome"/>
</dbReference>
<dbReference type="Pfam" id="PF14801">
    <property type="entry name" value="TrmI-like_N"/>
    <property type="match status" value="1"/>
</dbReference>